<protein>
    <submittedName>
        <fullName evidence="2">DNA-directed RNA polymerase, N-terminal</fullName>
    </submittedName>
</protein>
<dbReference type="SUPFAM" id="SSF56672">
    <property type="entry name" value="DNA/RNA polymerases"/>
    <property type="match status" value="1"/>
</dbReference>
<reference evidence="2" key="1">
    <citation type="submission" date="2020-04" db="EMBL/GenBank/DDBJ databases">
        <authorList>
            <person name="Chiriac C."/>
            <person name="Salcher M."/>
            <person name="Ghai R."/>
            <person name="Kavagutti S V."/>
        </authorList>
    </citation>
    <scope>NUCLEOTIDE SEQUENCE</scope>
</reference>
<feature type="non-terminal residue" evidence="2">
    <location>
        <position position="282"/>
    </location>
</feature>
<evidence type="ECO:0000313" key="2">
    <source>
        <dbReference type="EMBL" id="CAB4140984.1"/>
    </source>
</evidence>
<dbReference type="SMART" id="SM01311">
    <property type="entry name" value="RPOL_N"/>
    <property type="match status" value="1"/>
</dbReference>
<dbReference type="InterPro" id="IPR043502">
    <property type="entry name" value="DNA/RNA_pol_sf"/>
</dbReference>
<dbReference type="InterPro" id="IPR029262">
    <property type="entry name" value="RPOL_N"/>
</dbReference>
<accession>A0A6J5M2K8</accession>
<gene>
    <name evidence="2" type="ORF">UFOVP401_52</name>
</gene>
<sequence length="282" mass="31970">MRQSKLDKEMVELGKQRYSARKAKATEINAESNTIPGRMLLNRATTELANEIESWLAKASTGPGRRHRCVPFLQQISPQKAAVIASKVVIDALSAERMLTGTCIAVGRAIEDEVLLSELADEHPDFLRKVQKQTYKKVGQKFKRRFAREAAKAVDLVTKRWAKADALAVGLLLIEMLASRTNVVEIITKLNARGRRYCIIQASKDIRNWIKSCHEYHESLEPMFLPMIEKPLEWNNPWVGGYASLEWKPRPLVKSRSKAYQESLSTSLSRSVYDAVNFVQNT</sequence>
<dbReference type="GO" id="GO:0000428">
    <property type="term" value="C:DNA-directed RNA polymerase complex"/>
    <property type="evidence" value="ECO:0007669"/>
    <property type="project" value="UniProtKB-KW"/>
</dbReference>
<proteinExistence type="predicted"/>
<keyword evidence="2" id="KW-0240">DNA-directed RNA polymerase</keyword>
<dbReference type="Pfam" id="PF14700">
    <property type="entry name" value="RPOL_N"/>
    <property type="match status" value="1"/>
</dbReference>
<organism evidence="2">
    <name type="scientific">uncultured Caudovirales phage</name>
    <dbReference type="NCBI Taxonomy" id="2100421"/>
    <lineage>
        <taxon>Viruses</taxon>
        <taxon>Duplodnaviria</taxon>
        <taxon>Heunggongvirae</taxon>
        <taxon>Uroviricota</taxon>
        <taxon>Caudoviricetes</taxon>
        <taxon>Peduoviridae</taxon>
        <taxon>Maltschvirus</taxon>
        <taxon>Maltschvirus maltsch</taxon>
    </lineage>
</organism>
<keyword evidence="2" id="KW-0804">Transcription</keyword>
<name>A0A6J5M2K8_9CAUD</name>
<dbReference type="InterPro" id="IPR037159">
    <property type="entry name" value="RNA_POL_N_sf"/>
</dbReference>
<evidence type="ECO:0000259" key="1">
    <source>
        <dbReference type="SMART" id="SM01311"/>
    </source>
</evidence>
<dbReference type="Gene3D" id="1.10.1320.10">
    <property type="entry name" value="DNA-directed RNA polymerase, N-terminal domain"/>
    <property type="match status" value="1"/>
</dbReference>
<feature type="domain" description="DNA-directed RNA polymerase N-terminal" evidence="1">
    <location>
        <begin position="1"/>
        <end position="281"/>
    </location>
</feature>
<dbReference type="EMBL" id="LR796384">
    <property type="protein sequence ID" value="CAB4140984.1"/>
    <property type="molecule type" value="Genomic_DNA"/>
</dbReference>